<gene>
    <name evidence="2" type="ORF">I5282_13610</name>
</gene>
<dbReference type="PANTHER" id="PTHR42923">
    <property type="entry name" value="PROTOPORPHYRINOGEN OXIDASE"/>
    <property type="match status" value="1"/>
</dbReference>
<evidence type="ECO:0000313" key="2">
    <source>
        <dbReference type="EMBL" id="MBL7527600.1"/>
    </source>
</evidence>
<dbReference type="InterPro" id="IPR036188">
    <property type="entry name" value="FAD/NAD-bd_sf"/>
</dbReference>
<dbReference type="Gene3D" id="3.50.50.60">
    <property type="entry name" value="FAD/NAD(P)-binding domain"/>
    <property type="match status" value="1"/>
</dbReference>
<evidence type="ECO:0000313" key="3">
    <source>
        <dbReference type="Proteomes" id="UP000809910"/>
    </source>
</evidence>
<organism evidence="2 3">
    <name type="scientific">Legionella bononiensis</name>
    <dbReference type="NCBI Taxonomy" id="2793102"/>
    <lineage>
        <taxon>Bacteria</taxon>
        <taxon>Pseudomonadati</taxon>
        <taxon>Pseudomonadota</taxon>
        <taxon>Gammaproteobacteria</taxon>
        <taxon>Legionellales</taxon>
        <taxon>Legionellaceae</taxon>
        <taxon>Legionella</taxon>
    </lineage>
</organism>
<accession>A0ABS1WE16</accession>
<keyword evidence="3" id="KW-1185">Reference proteome</keyword>
<comment type="caution">
    <text evidence="2">The sequence shown here is derived from an EMBL/GenBank/DDBJ whole genome shotgun (WGS) entry which is preliminary data.</text>
</comment>
<feature type="domain" description="Amine oxidase" evidence="1">
    <location>
        <begin position="12"/>
        <end position="285"/>
    </location>
</feature>
<name>A0ABS1WE16_9GAMM</name>
<dbReference type="SUPFAM" id="SSF51905">
    <property type="entry name" value="FAD/NAD(P)-binding domain"/>
    <property type="match status" value="1"/>
</dbReference>
<reference evidence="2 3" key="1">
    <citation type="submission" date="2020-12" db="EMBL/GenBank/DDBJ databases">
        <title>WGS of Legionella: environmental sample.</title>
        <authorList>
            <person name="Cristino S."/>
            <person name="Girolamini L."/>
            <person name="Salaris S."/>
            <person name="Pascale M.R."/>
            <person name="Mazzotta M."/>
            <person name="Orsini M."/>
            <person name="Grottola A."/>
        </authorList>
    </citation>
    <scope>NUCLEOTIDE SEQUENCE [LARGE SCALE GENOMIC DNA]</scope>
    <source>
        <strain evidence="2 3">30cs62</strain>
    </source>
</reference>
<dbReference type="EMBL" id="JADWVN010000026">
    <property type="protein sequence ID" value="MBL7527600.1"/>
    <property type="molecule type" value="Genomic_DNA"/>
</dbReference>
<dbReference type="InterPro" id="IPR002937">
    <property type="entry name" value="Amino_oxidase"/>
</dbReference>
<dbReference type="Proteomes" id="UP000809910">
    <property type="component" value="Unassembled WGS sequence"/>
</dbReference>
<proteinExistence type="predicted"/>
<dbReference type="Pfam" id="PF01593">
    <property type="entry name" value="Amino_oxidase"/>
    <property type="match status" value="1"/>
</dbReference>
<protein>
    <submittedName>
        <fullName evidence="2">FAD-dependent oxidoreductase</fullName>
    </submittedName>
</protein>
<dbReference type="PANTHER" id="PTHR42923:SF17">
    <property type="entry name" value="AMINE OXIDASE DOMAIN-CONTAINING PROTEIN"/>
    <property type="match status" value="1"/>
</dbReference>
<dbReference type="InterPro" id="IPR050464">
    <property type="entry name" value="Zeta_carotene_desat/Oxidored"/>
</dbReference>
<sequence length="470" mass="54049">MKKTIIIGGGVAGMSALWALHKTHDVTLFESSAEVGGHAYTHEVVHQNQKISVDMGVEYVHERLSPNFFALINQLELPTYIAPLSFCAFKAEDRERNYWSNVRLGGTLNSRFFTEMDRFQSELQNLVFQDKDQLKKLSIGDFVAQGNYSDEFAKQVLLPILTTFSGCRAPSLEYSLLYIAISFNMNLLSFFSSCHWRKLSGGIHQYLLKLQQQLNKHIRLNCAVTKVSPQQDKVLVTLRNEETVEVDQVLFACQAEIALRLLDKPSESQQKVLSAFEYVDVQSCIHTHKEALNLPSNAYEYFQFELAQNPTHNFPGYLTRVINNLKPYQDLNTPLFVSFDRTEQLARDKIIATKNWRLPKLRPKDLWNKMQVRTIQGQNNLWYCGTDYSLTGHEGAMVSGLVIAHRLGAEYPFEDNWLAKSQFNTIKQFMGIYTTTERLKTTINQKTFSLVKKLKLHQKFAHHFIGELLF</sequence>
<dbReference type="RefSeq" id="WP_203108983.1">
    <property type="nucleotide sequence ID" value="NZ_JADOBG010000010.1"/>
</dbReference>
<evidence type="ECO:0000259" key="1">
    <source>
        <dbReference type="Pfam" id="PF01593"/>
    </source>
</evidence>